<gene>
    <name evidence="3" type="ORF">STAS_21121</name>
</gene>
<evidence type="ECO:0000313" key="3">
    <source>
        <dbReference type="EMBL" id="GER44233.1"/>
    </source>
</evidence>
<name>A0A5A7QFZ4_STRAF</name>
<dbReference type="AlphaFoldDB" id="A0A5A7QFZ4"/>
<keyword evidence="2" id="KW-0812">Transmembrane</keyword>
<keyword evidence="2" id="KW-0472">Membrane</keyword>
<feature type="transmembrane region" description="Helical" evidence="2">
    <location>
        <begin position="110"/>
        <end position="132"/>
    </location>
</feature>
<reference evidence="4" key="1">
    <citation type="journal article" date="2019" name="Curr. Biol.">
        <title>Genome Sequence of Striga asiatica Provides Insight into the Evolution of Plant Parasitism.</title>
        <authorList>
            <person name="Yoshida S."/>
            <person name="Kim S."/>
            <person name="Wafula E.K."/>
            <person name="Tanskanen J."/>
            <person name="Kim Y.M."/>
            <person name="Honaas L."/>
            <person name="Yang Z."/>
            <person name="Spallek T."/>
            <person name="Conn C.E."/>
            <person name="Ichihashi Y."/>
            <person name="Cheong K."/>
            <person name="Cui S."/>
            <person name="Der J.P."/>
            <person name="Gundlach H."/>
            <person name="Jiao Y."/>
            <person name="Hori C."/>
            <person name="Ishida J.K."/>
            <person name="Kasahara H."/>
            <person name="Kiba T."/>
            <person name="Kim M.S."/>
            <person name="Koo N."/>
            <person name="Laohavisit A."/>
            <person name="Lee Y.H."/>
            <person name="Lumba S."/>
            <person name="McCourt P."/>
            <person name="Mortimer J.C."/>
            <person name="Mutuku J.M."/>
            <person name="Nomura T."/>
            <person name="Sasaki-Sekimoto Y."/>
            <person name="Seto Y."/>
            <person name="Wang Y."/>
            <person name="Wakatake T."/>
            <person name="Sakakibara H."/>
            <person name="Demura T."/>
            <person name="Yamaguchi S."/>
            <person name="Yoneyama K."/>
            <person name="Manabe R.I."/>
            <person name="Nelson D.C."/>
            <person name="Schulman A.H."/>
            <person name="Timko M.P."/>
            <person name="dePamphilis C.W."/>
            <person name="Choi D."/>
            <person name="Shirasu K."/>
        </authorList>
    </citation>
    <scope>NUCLEOTIDE SEQUENCE [LARGE SCALE GENOMIC DNA]</scope>
    <source>
        <strain evidence="4">cv. UVA1</strain>
    </source>
</reference>
<evidence type="ECO:0000313" key="4">
    <source>
        <dbReference type="Proteomes" id="UP000325081"/>
    </source>
</evidence>
<dbReference type="EMBL" id="BKCP01006848">
    <property type="protein sequence ID" value="GER44233.1"/>
    <property type="molecule type" value="Genomic_DNA"/>
</dbReference>
<dbReference type="Proteomes" id="UP000325081">
    <property type="component" value="Unassembled WGS sequence"/>
</dbReference>
<comment type="caution">
    <text evidence="3">The sequence shown here is derived from an EMBL/GenBank/DDBJ whole genome shotgun (WGS) entry which is preliminary data.</text>
</comment>
<keyword evidence="2" id="KW-1133">Transmembrane helix</keyword>
<keyword evidence="4" id="KW-1185">Reference proteome</keyword>
<protein>
    <submittedName>
        <fullName evidence="3">MATE efflux family protein</fullName>
    </submittedName>
</protein>
<sequence>MRPVSEIDGRQPAADKGSSAESSAAAEQHYRVEPCVMANWSRERLSGTVGLDGVDGDRASQRIGVVKPHNSVGICLEWRWYDIMTVLAGYLSESKLATEATGIMLHTTSLMYIMPMTLAGCVSLPDAFYFLLSLEMSTSNWNECDDKEWMNMRMR</sequence>
<accession>A0A5A7QFZ4</accession>
<evidence type="ECO:0000256" key="1">
    <source>
        <dbReference type="SAM" id="MobiDB-lite"/>
    </source>
</evidence>
<evidence type="ECO:0000256" key="2">
    <source>
        <dbReference type="SAM" id="Phobius"/>
    </source>
</evidence>
<dbReference type="OrthoDB" id="1741175at2759"/>
<feature type="region of interest" description="Disordered" evidence="1">
    <location>
        <begin position="1"/>
        <end position="26"/>
    </location>
</feature>
<organism evidence="3 4">
    <name type="scientific">Striga asiatica</name>
    <name type="common">Asiatic witchweed</name>
    <name type="synonym">Buchnera asiatica</name>
    <dbReference type="NCBI Taxonomy" id="4170"/>
    <lineage>
        <taxon>Eukaryota</taxon>
        <taxon>Viridiplantae</taxon>
        <taxon>Streptophyta</taxon>
        <taxon>Embryophyta</taxon>
        <taxon>Tracheophyta</taxon>
        <taxon>Spermatophyta</taxon>
        <taxon>Magnoliopsida</taxon>
        <taxon>eudicotyledons</taxon>
        <taxon>Gunneridae</taxon>
        <taxon>Pentapetalae</taxon>
        <taxon>asterids</taxon>
        <taxon>lamiids</taxon>
        <taxon>Lamiales</taxon>
        <taxon>Orobanchaceae</taxon>
        <taxon>Buchnereae</taxon>
        <taxon>Striga</taxon>
    </lineage>
</organism>
<proteinExistence type="predicted"/>